<dbReference type="InterPro" id="IPR009057">
    <property type="entry name" value="Homeodomain-like_sf"/>
</dbReference>
<feature type="domain" description="Homeobox" evidence="4">
    <location>
        <begin position="94"/>
        <end position="154"/>
    </location>
</feature>
<comment type="subcellular location">
    <subcellularLocation>
        <location evidence="1 2">Nucleus</location>
    </subcellularLocation>
</comment>
<proteinExistence type="predicted"/>
<feature type="compositionally biased region" description="Acidic residues" evidence="3">
    <location>
        <begin position="81"/>
        <end position="93"/>
    </location>
</feature>
<dbReference type="Gene3D" id="1.10.10.60">
    <property type="entry name" value="Homeodomain-like"/>
    <property type="match status" value="1"/>
</dbReference>
<evidence type="ECO:0000313" key="6">
    <source>
        <dbReference type="Proteomes" id="UP000093000"/>
    </source>
</evidence>
<dbReference type="CDD" id="cd00086">
    <property type="entry name" value="homeodomain"/>
    <property type="match status" value="1"/>
</dbReference>
<protein>
    <submittedName>
        <fullName evidence="5">Short stature homeobox protein</fullName>
    </submittedName>
</protein>
<dbReference type="InterPro" id="IPR052631">
    <property type="entry name" value="Paired_homeobox_Bicoid"/>
</dbReference>
<dbReference type="STRING" id="101091.A0A1C7MYL0"/>
<dbReference type="InterPro" id="IPR001356">
    <property type="entry name" value="HD"/>
</dbReference>
<dbReference type="PROSITE" id="PS50071">
    <property type="entry name" value="HOMEOBOX_2"/>
    <property type="match status" value="1"/>
</dbReference>
<feature type="DNA-binding region" description="Homeobox" evidence="1">
    <location>
        <begin position="96"/>
        <end position="155"/>
    </location>
</feature>
<keyword evidence="6" id="KW-1185">Reference proteome</keyword>
<dbReference type="PANTHER" id="PTHR46255:SF3">
    <property type="entry name" value="HOMEOBOX DOMAIN-CONTAINING PROTEIN"/>
    <property type="match status" value="1"/>
</dbReference>
<evidence type="ECO:0000256" key="1">
    <source>
        <dbReference type="PROSITE-ProRule" id="PRU00108"/>
    </source>
</evidence>
<reference evidence="5 6" key="1">
    <citation type="submission" date="2016-03" db="EMBL/GenBank/DDBJ databases">
        <title>Choanephora cucurbitarum.</title>
        <authorList>
            <person name="Min B."/>
            <person name="Park H."/>
            <person name="Park J.-H."/>
            <person name="Shin H.-D."/>
            <person name="Choi I.-G."/>
        </authorList>
    </citation>
    <scope>NUCLEOTIDE SEQUENCE [LARGE SCALE GENOMIC DNA]</scope>
    <source>
        <strain evidence="5 6">KUS-F28377</strain>
    </source>
</reference>
<evidence type="ECO:0000256" key="2">
    <source>
        <dbReference type="RuleBase" id="RU000682"/>
    </source>
</evidence>
<organism evidence="5 6">
    <name type="scientific">Choanephora cucurbitarum</name>
    <dbReference type="NCBI Taxonomy" id="101091"/>
    <lineage>
        <taxon>Eukaryota</taxon>
        <taxon>Fungi</taxon>
        <taxon>Fungi incertae sedis</taxon>
        <taxon>Mucoromycota</taxon>
        <taxon>Mucoromycotina</taxon>
        <taxon>Mucoromycetes</taxon>
        <taxon>Mucorales</taxon>
        <taxon>Mucorineae</taxon>
        <taxon>Choanephoraceae</taxon>
        <taxon>Choanephoroideae</taxon>
        <taxon>Choanephora</taxon>
    </lineage>
</organism>
<dbReference type="GO" id="GO:0000981">
    <property type="term" value="F:DNA-binding transcription factor activity, RNA polymerase II-specific"/>
    <property type="evidence" value="ECO:0007669"/>
    <property type="project" value="TreeGrafter"/>
</dbReference>
<keyword evidence="1 2" id="KW-0539">Nucleus</keyword>
<feature type="region of interest" description="Disordered" evidence="3">
    <location>
        <begin position="64"/>
        <end position="102"/>
    </location>
</feature>
<dbReference type="GO" id="GO:0005634">
    <property type="term" value="C:nucleus"/>
    <property type="evidence" value="ECO:0007669"/>
    <property type="project" value="UniProtKB-SubCell"/>
</dbReference>
<keyword evidence="1 2" id="KW-0238">DNA-binding</keyword>
<gene>
    <name evidence="5" type="primary">SHOX</name>
    <name evidence="5" type="ORF">A0J61_10020</name>
</gene>
<dbReference type="AlphaFoldDB" id="A0A1C7MYL0"/>
<dbReference type="SUPFAM" id="SSF46689">
    <property type="entry name" value="Homeodomain-like"/>
    <property type="match status" value="1"/>
</dbReference>
<dbReference type="SMART" id="SM00389">
    <property type="entry name" value="HOX"/>
    <property type="match status" value="1"/>
</dbReference>
<comment type="caution">
    <text evidence="5">The sequence shown here is derived from an EMBL/GenBank/DDBJ whole genome shotgun (WGS) entry which is preliminary data.</text>
</comment>
<dbReference type="InParanoid" id="A0A1C7MYL0"/>
<sequence length="166" mass="19495">MLNTNYKRPAVLDISNLLNTPYEYQKSPSLSPSLTSSPASVSSYTSYPFPGLWDDMKHHTAYHAESPISMDEDLFKSQKESEDELEEEDTDEDSPIKAKRRRANAKQLEVLNRVFDRTFFPSTQMRAELGRQLGMSPRTVQIWFQNRRQAMRTRERQRLIRLRHNN</sequence>
<keyword evidence="1 2" id="KW-0371">Homeobox</keyword>
<evidence type="ECO:0000313" key="5">
    <source>
        <dbReference type="EMBL" id="OBZ81930.1"/>
    </source>
</evidence>
<evidence type="ECO:0000259" key="4">
    <source>
        <dbReference type="PROSITE" id="PS50071"/>
    </source>
</evidence>
<dbReference type="OrthoDB" id="6159439at2759"/>
<evidence type="ECO:0000256" key="3">
    <source>
        <dbReference type="SAM" id="MobiDB-lite"/>
    </source>
</evidence>
<accession>A0A1C7MYL0</accession>
<dbReference type="Pfam" id="PF00046">
    <property type="entry name" value="Homeodomain"/>
    <property type="match status" value="1"/>
</dbReference>
<dbReference type="Proteomes" id="UP000093000">
    <property type="component" value="Unassembled WGS sequence"/>
</dbReference>
<dbReference type="EMBL" id="LUGH01001003">
    <property type="protein sequence ID" value="OBZ81930.1"/>
    <property type="molecule type" value="Genomic_DNA"/>
</dbReference>
<dbReference type="PANTHER" id="PTHR46255">
    <property type="entry name" value="SHORT STATURE HOMEOBOX"/>
    <property type="match status" value="1"/>
</dbReference>
<name>A0A1C7MYL0_9FUNG</name>
<dbReference type="GO" id="GO:1990837">
    <property type="term" value="F:sequence-specific double-stranded DNA binding"/>
    <property type="evidence" value="ECO:0007669"/>
    <property type="project" value="TreeGrafter"/>
</dbReference>